<gene>
    <name evidence="1" type="ORF">BJ085DRAFT_5638</name>
</gene>
<feature type="non-terminal residue" evidence="1">
    <location>
        <position position="1"/>
    </location>
</feature>
<dbReference type="InterPro" id="IPR021463">
    <property type="entry name" value="Methyltransf_34"/>
</dbReference>
<organism evidence="1 2">
    <name type="scientific">Dimargaris cristalligena</name>
    <dbReference type="NCBI Taxonomy" id="215637"/>
    <lineage>
        <taxon>Eukaryota</taxon>
        <taxon>Fungi</taxon>
        <taxon>Fungi incertae sedis</taxon>
        <taxon>Zoopagomycota</taxon>
        <taxon>Kickxellomycotina</taxon>
        <taxon>Dimargaritomycetes</taxon>
        <taxon>Dimargaritales</taxon>
        <taxon>Dimargaritaceae</taxon>
        <taxon>Dimargaris</taxon>
    </lineage>
</organism>
<dbReference type="Proteomes" id="UP000268162">
    <property type="component" value="Unassembled WGS sequence"/>
</dbReference>
<evidence type="ECO:0000313" key="1">
    <source>
        <dbReference type="EMBL" id="RKP34489.1"/>
    </source>
</evidence>
<dbReference type="STRING" id="215637.A0A4V1J466"/>
<protein>
    <submittedName>
        <fullName evidence="1">Uncharacterized protein</fullName>
    </submittedName>
</protein>
<proteinExistence type="predicted"/>
<evidence type="ECO:0000313" key="2">
    <source>
        <dbReference type="Proteomes" id="UP000268162"/>
    </source>
</evidence>
<dbReference type="AlphaFoldDB" id="A0A4V1J466"/>
<feature type="non-terminal residue" evidence="1">
    <location>
        <position position="272"/>
    </location>
</feature>
<dbReference type="Pfam" id="PF11312">
    <property type="entry name" value="Methyltransf_34"/>
    <property type="match status" value="1"/>
</dbReference>
<keyword evidence="2" id="KW-1185">Reference proteome</keyword>
<sequence>PSVIVNIIRIACSDIIADPDFESKLRTIKELFLERDYIGVFGDLTNLPIYTAQYIPGRALCYFNLFTRQPALFALLTKRPRIFCMGGGAGSELAGPGSGPESVVKETPSTPAPLICHAQDFVDWGPTLARLETTIRDIWHIPPTWFQTEFTVGNLLDIDHDLENRIAQADLVTSLFLMNELFCQQSKAMRLVTTLIKCLKPGKHFLLVDSAGSFSQIKIGNHTYMLYKVFDSLKQHFKPIISDNNQWYRYPSHLQYPLRLDNMQYYIRLYEK</sequence>
<dbReference type="EMBL" id="ML003183">
    <property type="protein sequence ID" value="RKP34489.1"/>
    <property type="molecule type" value="Genomic_DNA"/>
</dbReference>
<accession>A0A4V1J466</accession>
<reference evidence="2" key="1">
    <citation type="journal article" date="2018" name="Nat. Microbiol.">
        <title>Leveraging single-cell genomics to expand the fungal tree of life.</title>
        <authorList>
            <person name="Ahrendt S.R."/>
            <person name="Quandt C.A."/>
            <person name="Ciobanu D."/>
            <person name="Clum A."/>
            <person name="Salamov A."/>
            <person name="Andreopoulos B."/>
            <person name="Cheng J.F."/>
            <person name="Woyke T."/>
            <person name="Pelin A."/>
            <person name="Henrissat B."/>
            <person name="Reynolds N.K."/>
            <person name="Benny G.L."/>
            <person name="Smith M.E."/>
            <person name="James T.Y."/>
            <person name="Grigoriev I.V."/>
        </authorList>
    </citation>
    <scope>NUCLEOTIDE SEQUENCE [LARGE SCALE GENOMIC DNA]</scope>
    <source>
        <strain evidence="2">RSA 468</strain>
    </source>
</reference>
<name>A0A4V1J466_9FUNG</name>